<organism evidence="8 9">
    <name type="scientific">Saccharomycopsis crataegensis</name>
    <dbReference type="NCBI Taxonomy" id="43959"/>
    <lineage>
        <taxon>Eukaryota</taxon>
        <taxon>Fungi</taxon>
        <taxon>Dikarya</taxon>
        <taxon>Ascomycota</taxon>
        <taxon>Saccharomycotina</taxon>
        <taxon>Saccharomycetes</taxon>
        <taxon>Saccharomycopsidaceae</taxon>
        <taxon>Saccharomycopsis</taxon>
    </lineage>
</organism>
<feature type="transmembrane region" description="Helical" evidence="6">
    <location>
        <begin position="400"/>
        <end position="418"/>
    </location>
</feature>
<dbReference type="PANTHER" id="PTHR22950">
    <property type="entry name" value="AMINO ACID TRANSPORTER"/>
    <property type="match status" value="1"/>
</dbReference>
<evidence type="ECO:0000256" key="1">
    <source>
        <dbReference type="ARBA" id="ARBA00004128"/>
    </source>
</evidence>
<protein>
    <submittedName>
        <fullName evidence="8">Avt1 protein</fullName>
    </submittedName>
</protein>
<feature type="transmembrane region" description="Helical" evidence="6">
    <location>
        <begin position="476"/>
        <end position="495"/>
    </location>
</feature>
<feature type="domain" description="Amino acid transporter transmembrane" evidence="7">
    <location>
        <begin position="143"/>
        <end position="526"/>
    </location>
</feature>
<reference evidence="8 9" key="1">
    <citation type="journal article" date="2023" name="Elife">
        <title>Identification of key yeast species and microbe-microbe interactions impacting larval growth of Drosophila in the wild.</title>
        <authorList>
            <person name="Mure A."/>
            <person name="Sugiura Y."/>
            <person name="Maeda R."/>
            <person name="Honda K."/>
            <person name="Sakurai N."/>
            <person name="Takahashi Y."/>
            <person name="Watada M."/>
            <person name="Katoh T."/>
            <person name="Gotoh A."/>
            <person name="Gotoh Y."/>
            <person name="Taniguchi I."/>
            <person name="Nakamura K."/>
            <person name="Hayashi T."/>
            <person name="Katayama T."/>
            <person name="Uemura T."/>
            <person name="Hattori Y."/>
        </authorList>
    </citation>
    <scope>NUCLEOTIDE SEQUENCE [LARGE SCALE GENOMIC DNA]</scope>
    <source>
        <strain evidence="8 9">SC-9</strain>
    </source>
</reference>
<evidence type="ECO:0000256" key="4">
    <source>
        <dbReference type="ARBA" id="ARBA00022989"/>
    </source>
</evidence>
<keyword evidence="3 6" id="KW-0812">Transmembrane</keyword>
<gene>
    <name evidence="8" type="ORF">DASC09_023680</name>
</gene>
<name>A0AAV5QJM5_9ASCO</name>
<comment type="subcellular location">
    <subcellularLocation>
        <location evidence="1">Vacuole membrane</location>
        <topology evidence="1">Multi-pass membrane protein</topology>
    </subcellularLocation>
</comment>
<keyword evidence="9" id="KW-1185">Reference proteome</keyword>
<evidence type="ECO:0000313" key="9">
    <source>
        <dbReference type="Proteomes" id="UP001360560"/>
    </source>
</evidence>
<feature type="transmembrane region" description="Helical" evidence="6">
    <location>
        <begin position="325"/>
        <end position="347"/>
    </location>
</feature>
<feature type="transmembrane region" description="Helical" evidence="6">
    <location>
        <begin position="507"/>
        <end position="528"/>
    </location>
</feature>
<feature type="transmembrane region" description="Helical" evidence="6">
    <location>
        <begin position="359"/>
        <end position="380"/>
    </location>
</feature>
<feature type="transmembrane region" description="Helical" evidence="6">
    <location>
        <begin position="453"/>
        <end position="470"/>
    </location>
</feature>
<comment type="similarity">
    <text evidence="2">Belongs to the amino acid/polyamine transporter 2 family.</text>
</comment>
<feature type="transmembrane region" description="Helical" evidence="6">
    <location>
        <begin position="175"/>
        <end position="199"/>
    </location>
</feature>
<accession>A0AAV5QJM5</accession>
<keyword evidence="4 6" id="KW-1133">Transmembrane helix</keyword>
<feature type="transmembrane region" description="Helical" evidence="6">
    <location>
        <begin position="150"/>
        <end position="169"/>
    </location>
</feature>
<dbReference type="EMBL" id="BTFZ01000004">
    <property type="protein sequence ID" value="GMM35043.1"/>
    <property type="molecule type" value="Genomic_DNA"/>
</dbReference>
<dbReference type="Proteomes" id="UP001360560">
    <property type="component" value="Unassembled WGS sequence"/>
</dbReference>
<evidence type="ECO:0000256" key="2">
    <source>
        <dbReference type="ARBA" id="ARBA00008066"/>
    </source>
</evidence>
<dbReference type="RefSeq" id="XP_064852043.1">
    <property type="nucleotide sequence ID" value="XM_064995971.1"/>
</dbReference>
<comment type="caution">
    <text evidence="8">The sequence shown here is derived from an EMBL/GenBank/DDBJ whole genome shotgun (WGS) entry which is preliminary data.</text>
</comment>
<feature type="transmembrane region" description="Helical" evidence="6">
    <location>
        <begin position="280"/>
        <end position="301"/>
    </location>
</feature>
<proteinExistence type="inferred from homology"/>
<dbReference type="GO" id="GO:0015179">
    <property type="term" value="F:L-amino acid transmembrane transporter activity"/>
    <property type="evidence" value="ECO:0007669"/>
    <property type="project" value="TreeGrafter"/>
</dbReference>
<evidence type="ECO:0000259" key="7">
    <source>
        <dbReference type="Pfam" id="PF01490"/>
    </source>
</evidence>
<dbReference type="PANTHER" id="PTHR22950:SF349">
    <property type="entry name" value="AMINO ACID TRANSPORTER TRANSMEMBRANE DOMAIN-CONTAINING PROTEIN"/>
    <property type="match status" value="1"/>
</dbReference>
<keyword evidence="5 6" id="KW-0472">Membrane</keyword>
<feature type="transmembrane region" description="Helical" evidence="6">
    <location>
        <begin position="250"/>
        <end position="273"/>
    </location>
</feature>
<evidence type="ECO:0000256" key="3">
    <source>
        <dbReference type="ARBA" id="ARBA00022692"/>
    </source>
</evidence>
<dbReference type="GO" id="GO:0005774">
    <property type="term" value="C:vacuolar membrane"/>
    <property type="evidence" value="ECO:0007669"/>
    <property type="project" value="UniProtKB-SubCell"/>
</dbReference>
<feature type="transmembrane region" description="Helical" evidence="6">
    <location>
        <begin position="219"/>
        <end position="244"/>
    </location>
</feature>
<dbReference type="InterPro" id="IPR013057">
    <property type="entry name" value="AA_transpt_TM"/>
</dbReference>
<evidence type="ECO:0000256" key="5">
    <source>
        <dbReference type="ARBA" id="ARBA00023136"/>
    </source>
</evidence>
<dbReference type="GeneID" id="90073022"/>
<dbReference type="AlphaFoldDB" id="A0AAV5QJM5"/>
<evidence type="ECO:0000313" key="8">
    <source>
        <dbReference type="EMBL" id="GMM35043.1"/>
    </source>
</evidence>
<dbReference type="Pfam" id="PF01490">
    <property type="entry name" value="Aa_trans"/>
    <property type="match status" value="1"/>
</dbReference>
<sequence>MSYGTTSTQSPPSAIPIGAPIRSRRASIFDAGGPNSISEFVGSYSRMQSHMQNLIVPQDEAASHSPRLSFDDNAPSIFPSYGAISDENSIFNDANSVFNDASIMSGSLVPGDLEDQLLSRNRLYSSNSRITGKGDDGTLIIGRSTAPQTIFNSINILIGVGLYSLSYGFKYSGLVYGVLLLALCGVVTNYSALLIGRCLKSNSNLFSYGDIARHCYGDLAFIGCVISFSLDLIGAAVALIILFSDSFHTFYPNISSFTFSIIYCFIILGLSLLPLNILSNLSFVGIVCTSGTVLVCIIAGFSKPSGQGSLLSPSEMFLWPEEYKYLLVSLGIFLALFGGHAVFPELYRDMRHPQKFGKSITIAFSFTITLDMTAALIGYIMFGNDVAEILTNSIMKAEGYASWIPTTLCLFLGLVPLTKGPLVIRPVSTVLDQYFNVHTDPRPHNPIKIMDKAIIIFIAFLIANLCTSFAQVMAVMGSLICFTICITLPFLFYYKMFYDELSHFKRLFFEISIGISLVLTVAGTYCALVY</sequence>
<evidence type="ECO:0000256" key="6">
    <source>
        <dbReference type="SAM" id="Phobius"/>
    </source>
</evidence>